<evidence type="ECO:0008006" key="4">
    <source>
        <dbReference type="Google" id="ProtNLM"/>
    </source>
</evidence>
<feature type="chain" id="PRO_5046266817" description="Lipoprotein" evidence="1">
    <location>
        <begin position="25"/>
        <end position="222"/>
    </location>
</feature>
<name>A0ABR9JUA6_9ACTN</name>
<dbReference type="Proteomes" id="UP000627838">
    <property type="component" value="Unassembled WGS sequence"/>
</dbReference>
<reference evidence="2 3" key="1">
    <citation type="submission" date="2020-10" db="EMBL/GenBank/DDBJ databases">
        <title>Sequencing the genomes of 1000 actinobacteria strains.</title>
        <authorList>
            <person name="Klenk H.-P."/>
        </authorList>
    </citation>
    <scope>NUCLEOTIDE SEQUENCE [LARGE SCALE GENOMIC DNA]</scope>
    <source>
        <strain evidence="2 3">DSM 46744</strain>
    </source>
</reference>
<evidence type="ECO:0000313" key="2">
    <source>
        <dbReference type="EMBL" id="MBE1534088.1"/>
    </source>
</evidence>
<evidence type="ECO:0000313" key="3">
    <source>
        <dbReference type="Proteomes" id="UP000627838"/>
    </source>
</evidence>
<dbReference type="EMBL" id="JADBDZ010000001">
    <property type="protein sequence ID" value="MBE1534088.1"/>
    <property type="molecule type" value="Genomic_DNA"/>
</dbReference>
<dbReference type="RefSeq" id="WP_192760522.1">
    <property type="nucleotide sequence ID" value="NZ_JADBDZ010000001.1"/>
</dbReference>
<keyword evidence="1" id="KW-0732">Signal</keyword>
<organism evidence="2 3">
    <name type="scientific">Actinomadura algeriensis</name>
    <dbReference type="NCBI Taxonomy" id="1679523"/>
    <lineage>
        <taxon>Bacteria</taxon>
        <taxon>Bacillati</taxon>
        <taxon>Actinomycetota</taxon>
        <taxon>Actinomycetes</taxon>
        <taxon>Streptosporangiales</taxon>
        <taxon>Thermomonosporaceae</taxon>
        <taxon>Actinomadura</taxon>
    </lineage>
</organism>
<evidence type="ECO:0000256" key="1">
    <source>
        <dbReference type="SAM" id="SignalP"/>
    </source>
</evidence>
<accession>A0ABR9JUA6</accession>
<gene>
    <name evidence="2" type="ORF">H4W34_003921</name>
</gene>
<keyword evidence="3" id="KW-1185">Reference proteome</keyword>
<sequence>MTGRSVRGVPAVALAAVLAAGALAGCGAAPKAGSAALVDGERITVRTLSDTVQDWWGQLQGDQVALQVWAREAGAPAAEPRDADLRNALNFLVAFRIADEAAEREGVAVTGGRTAEIAALLDRRGGAERITLASGLPRERAGDFTRFMAVQDVLMRHFGADDVPQSPANMRAAQRFLNLLAETAAEMDVEVNPRYGGFDPQQVAITPVSYELSSPGTGSLQA</sequence>
<feature type="signal peptide" evidence="1">
    <location>
        <begin position="1"/>
        <end position="24"/>
    </location>
</feature>
<proteinExistence type="predicted"/>
<comment type="caution">
    <text evidence="2">The sequence shown here is derived from an EMBL/GenBank/DDBJ whole genome shotgun (WGS) entry which is preliminary data.</text>
</comment>
<dbReference type="PROSITE" id="PS51257">
    <property type="entry name" value="PROKAR_LIPOPROTEIN"/>
    <property type="match status" value="1"/>
</dbReference>
<protein>
    <recommendedName>
        <fullName evidence="4">Lipoprotein</fullName>
    </recommendedName>
</protein>